<evidence type="ECO:0008006" key="4">
    <source>
        <dbReference type="Google" id="ProtNLM"/>
    </source>
</evidence>
<dbReference type="AlphaFoldDB" id="A0A1I4A1K6"/>
<evidence type="ECO:0000313" key="2">
    <source>
        <dbReference type="EMBL" id="SFK49831.1"/>
    </source>
</evidence>
<accession>A0A1I4A1K6</accession>
<protein>
    <recommendedName>
        <fullName evidence="4">D-galactarate dehydratase</fullName>
    </recommendedName>
</protein>
<dbReference type="PROSITE" id="PS51257">
    <property type="entry name" value="PROKAR_LIPOPROTEIN"/>
    <property type="match status" value="1"/>
</dbReference>
<organism evidence="2 3">
    <name type="scientific">Shimia haliotis</name>
    <dbReference type="NCBI Taxonomy" id="1280847"/>
    <lineage>
        <taxon>Bacteria</taxon>
        <taxon>Pseudomonadati</taxon>
        <taxon>Pseudomonadota</taxon>
        <taxon>Alphaproteobacteria</taxon>
        <taxon>Rhodobacterales</taxon>
        <taxon>Roseobacteraceae</taxon>
    </lineage>
</organism>
<proteinExistence type="predicted"/>
<keyword evidence="3" id="KW-1185">Reference proteome</keyword>
<feature type="chain" id="PRO_5011693403" description="D-galactarate dehydratase" evidence="1">
    <location>
        <begin position="19"/>
        <end position="146"/>
    </location>
</feature>
<dbReference type="STRING" id="1280847.SAMN04488036_10192"/>
<evidence type="ECO:0000256" key="1">
    <source>
        <dbReference type="SAM" id="SignalP"/>
    </source>
</evidence>
<gene>
    <name evidence="2" type="ORF">SAMN04488036_10192</name>
</gene>
<feature type="signal peptide" evidence="1">
    <location>
        <begin position="1"/>
        <end position="18"/>
    </location>
</feature>
<dbReference type="EMBL" id="FOSZ01000001">
    <property type="protein sequence ID" value="SFK49831.1"/>
    <property type="molecule type" value="Genomic_DNA"/>
</dbReference>
<evidence type="ECO:0000313" key="3">
    <source>
        <dbReference type="Proteomes" id="UP000198851"/>
    </source>
</evidence>
<dbReference type="Proteomes" id="UP000198851">
    <property type="component" value="Unassembled WGS sequence"/>
</dbReference>
<reference evidence="3" key="1">
    <citation type="submission" date="2016-10" db="EMBL/GenBank/DDBJ databases">
        <authorList>
            <person name="Varghese N."/>
            <person name="Submissions S."/>
        </authorList>
    </citation>
    <scope>NUCLEOTIDE SEQUENCE [LARGE SCALE GENOMIC DNA]</scope>
    <source>
        <strain evidence="3">DSM 28453</strain>
    </source>
</reference>
<keyword evidence="1" id="KW-0732">Signal</keyword>
<name>A0A1I4A1K6_9RHOB</name>
<sequence>MIQIMKKALCLLSIAALAGCDLPQLDGMISKPDTGASSGPVVEAPEEVSEETLADISETDRPVAAAGSLGTTVVSLGDAAEPGSWLKTPLVATTRPGKVWYKGRWAAVTLIPIAGESGAGSRMSLQAMQLLSLPLTELTEVEVTAE</sequence>